<evidence type="ECO:0000256" key="2">
    <source>
        <dbReference type="ARBA" id="ARBA00010145"/>
    </source>
</evidence>
<accession>A0ABV0KH02</accession>
<feature type="transmembrane region" description="Helical" evidence="8">
    <location>
        <begin position="241"/>
        <end position="262"/>
    </location>
</feature>
<dbReference type="Gene3D" id="1.20.1530.20">
    <property type="match status" value="1"/>
</dbReference>
<proteinExistence type="inferred from homology"/>
<evidence type="ECO:0000256" key="8">
    <source>
        <dbReference type="SAM" id="Phobius"/>
    </source>
</evidence>
<dbReference type="InterPro" id="IPR004776">
    <property type="entry name" value="Mem_transp_PIN-like"/>
</dbReference>
<gene>
    <name evidence="9" type="ORF">NDI38_08655</name>
</gene>
<evidence type="ECO:0000256" key="7">
    <source>
        <dbReference type="ARBA" id="ARBA00023136"/>
    </source>
</evidence>
<keyword evidence="4" id="KW-1003">Cell membrane</keyword>
<dbReference type="Pfam" id="PF03547">
    <property type="entry name" value="Mem_trans"/>
    <property type="match status" value="1"/>
</dbReference>
<feature type="transmembrane region" description="Helical" evidence="8">
    <location>
        <begin position="34"/>
        <end position="53"/>
    </location>
</feature>
<keyword evidence="3" id="KW-0813">Transport</keyword>
<dbReference type="PANTHER" id="PTHR36838:SF1">
    <property type="entry name" value="SLR1864 PROTEIN"/>
    <property type="match status" value="1"/>
</dbReference>
<dbReference type="Proteomes" id="UP001476950">
    <property type="component" value="Unassembled WGS sequence"/>
</dbReference>
<organism evidence="9 10">
    <name type="scientific">Stenomitos frigidus AS-A4</name>
    <dbReference type="NCBI Taxonomy" id="2933935"/>
    <lineage>
        <taxon>Bacteria</taxon>
        <taxon>Bacillati</taxon>
        <taxon>Cyanobacteriota</taxon>
        <taxon>Cyanophyceae</taxon>
        <taxon>Leptolyngbyales</taxon>
        <taxon>Leptolyngbyaceae</taxon>
        <taxon>Stenomitos</taxon>
    </lineage>
</organism>
<keyword evidence="7 8" id="KW-0472">Membrane</keyword>
<evidence type="ECO:0000313" key="9">
    <source>
        <dbReference type="EMBL" id="MEP1058506.1"/>
    </source>
</evidence>
<comment type="caution">
    <text evidence="9">The sequence shown here is derived from an EMBL/GenBank/DDBJ whole genome shotgun (WGS) entry which is preliminary data.</text>
</comment>
<sequence length="325" mass="35432">MTVDNLLTIYVPLLGWTLVGWVCGRLLPPTVPALLGKFLFWVGVPISIFAFLRHAQLTAALWLAPVVAWAAILLGAGLAWWLGQRSQHYARFCDRPFSHQTQGSFLLASMLGNTGYIGYPVALALVGPQYFAWTLFYDLLGSTLGSYGLGVAIAAHFGSKTTDATQPSSKKHWRPWQAVATIIKNPALWSFGLGLAYRDAPMPPLLENSLRGVAWFVVALSLVLMGMRLSQLSSFKHVKPALLSVGIKMLLVPLLLGMVLWALGLSGLVYRTIVLQMAMPPAFATLVLAEAYELDQELTVTALVVGCLGLVLLLPFWLWLCSGNP</sequence>
<keyword evidence="5 8" id="KW-0812">Transmembrane</keyword>
<protein>
    <submittedName>
        <fullName evidence="9">AEC family transporter</fullName>
    </submittedName>
</protein>
<feature type="transmembrane region" description="Helical" evidence="8">
    <location>
        <begin position="6"/>
        <end position="27"/>
    </location>
</feature>
<feature type="transmembrane region" description="Helical" evidence="8">
    <location>
        <begin position="268"/>
        <end position="288"/>
    </location>
</feature>
<reference evidence="9 10" key="1">
    <citation type="submission" date="2022-04" db="EMBL/GenBank/DDBJ databases">
        <title>Positive selection, recombination, and allopatry shape intraspecific diversity of widespread and dominant cyanobacteria.</title>
        <authorList>
            <person name="Wei J."/>
            <person name="Shu W."/>
            <person name="Hu C."/>
        </authorList>
    </citation>
    <scope>NUCLEOTIDE SEQUENCE [LARGE SCALE GENOMIC DNA]</scope>
    <source>
        <strain evidence="9 10">AS-A4</strain>
    </source>
</reference>
<evidence type="ECO:0000256" key="4">
    <source>
        <dbReference type="ARBA" id="ARBA00022475"/>
    </source>
</evidence>
<comment type="similarity">
    <text evidence="2">Belongs to the auxin efflux carrier (TC 2.A.69) family.</text>
</comment>
<feature type="transmembrane region" description="Helical" evidence="8">
    <location>
        <begin position="59"/>
        <end position="83"/>
    </location>
</feature>
<dbReference type="RefSeq" id="WP_190447795.1">
    <property type="nucleotide sequence ID" value="NZ_JAMPLM010000005.1"/>
</dbReference>
<evidence type="ECO:0000256" key="1">
    <source>
        <dbReference type="ARBA" id="ARBA00004651"/>
    </source>
</evidence>
<feature type="transmembrane region" description="Helical" evidence="8">
    <location>
        <begin position="104"/>
        <end position="127"/>
    </location>
</feature>
<evidence type="ECO:0000256" key="5">
    <source>
        <dbReference type="ARBA" id="ARBA00022692"/>
    </source>
</evidence>
<evidence type="ECO:0000256" key="6">
    <source>
        <dbReference type="ARBA" id="ARBA00022989"/>
    </source>
</evidence>
<dbReference type="EMBL" id="JAMPLM010000005">
    <property type="protein sequence ID" value="MEP1058506.1"/>
    <property type="molecule type" value="Genomic_DNA"/>
</dbReference>
<dbReference type="InterPro" id="IPR038770">
    <property type="entry name" value="Na+/solute_symporter_sf"/>
</dbReference>
<evidence type="ECO:0000256" key="3">
    <source>
        <dbReference type="ARBA" id="ARBA00022448"/>
    </source>
</evidence>
<feature type="transmembrane region" description="Helical" evidence="8">
    <location>
        <begin position="139"/>
        <end position="157"/>
    </location>
</feature>
<feature type="transmembrane region" description="Helical" evidence="8">
    <location>
        <begin position="300"/>
        <end position="320"/>
    </location>
</feature>
<keyword evidence="10" id="KW-1185">Reference proteome</keyword>
<keyword evidence="6 8" id="KW-1133">Transmembrane helix</keyword>
<dbReference type="PANTHER" id="PTHR36838">
    <property type="entry name" value="AUXIN EFFLUX CARRIER FAMILY PROTEIN"/>
    <property type="match status" value="1"/>
</dbReference>
<feature type="transmembrane region" description="Helical" evidence="8">
    <location>
        <begin position="209"/>
        <end position="229"/>
    </location>
</feature>
<name>A0ABV0KH02_9CYAN</name>
<comment type="subcellular location">
    <subcellularLocation>
        <location evidence="1">Cell membrane</location>
        <topology evidence="1">Multi-pass membrane protein</topology>
    </subcellularLocation>
</comment>
<evidence type="ECO:0000313" key="10">
    <source>
        <dbReference type="Proteomes" id="UP001476950"/>
    </source>
</evidence>
<feature type="transmembrane region" description="Helical" evidence="8">
    <location>
        <begin position="178"/>
        <end position="197"/>
    </location>
</feature>